<sequence>MLSRLAVWYLWKRKKSAIIGFSLGDGELQTKNSTTYYYDNEFGDIVVKDKNGKGFNIPFNAKFKISYKDDDNETV</sequence>
<evidence type="ECO:0000313" key="2">
    <source>
        <dbReference type="Proteomes" id="UP000827544"/>
    </source>
</evidence>
<dbReference type="EMBL" id="OK499992">
    <property type="protein sequence ID" value="UGO50928.1"/>
    <property type="molecule type" value="Genomic_DNA"/>
</dbReference>
<name>A0AAE8YVX1_9CAUD</name>
<evidence type="ECO:0000313" key="1">
    <source>
        <dbReference type="EMBL" id="UGO50928.1"/>
    </source>
</evidence>
<proteinExistence type="predicted"/>
<organism evidence="1 2">
    <name type="scientific">Bacillus phage vB_BanS_Nate</name>
    <dbReference type="NCBI Taxonomy" id="2894788"/>
    <lineage>
        <taxon>Viruses</taxon>
        <taxon>Duplodnaviria</taxon>
        <taxon>Heunggongvirae</taxon>
        <taxon>Uroviricota</taxon>
        <taxon>Caudoviricetes</taxon>
        <taxon>Joanripponvirinae</taxon>
        <taxon>Natevirus</taxon>
        <taxon>Natevirus nate</taxon>
    </lineage>
</organism>
<reference evidence="1" key="1">
    <citation type="submission" date="2021-10" db="EMBL/GenBank/DDBJ databases">
        <authorList>
            <person name="Lavering E.D."/>
            <person name="James R."/>
            <person name="Fairholm J.D."/>
            <person name="Ogilvie B.H."/>
            <person name="Thurgood T.L."/>
            <person name="Robison R.A."/>
            <person name="Grose J.H."/>
        </authorList>
    </citation>
    <scope>NUCLEOTIDE SEQUENCE</scope>
</reference>
<accession>A0AAE8YVX1</accession>
<keyword evidence="2" id="KW-1185">Reference proteome</keyword>
<gene>
    <name evidence="1" type="ORF">NATE_75</name>
</gene>
<dbReference type="Proteomes" id="UP000827544">
    <property type="component" value="Segment"/>
</dbReference>
<protein>
    <submittedName>
        <fullName evidence="1">Uncharacterized protein</fullName>
    </submittedName>
</protein>